<evidence type="ECO:0000259" key="18">
    <source>
        <dbReference type="Pfam" id="PF12804"/>
    </source>
</evidence>
<dbReference type="GO" id="GO:0008360">
    <property type="term" value="P:regulation of cell shape"/>
    <property type="evidence" value="ECO:0007669"/>
    <property type="project" value="UniProtKB-KW"/>
</dbReference>
<dbReference type="Pfam" id="PF12804">
    <property type="entry name" value="NTP_transf_3"/>
    <property type="match status" value="1"/>
</dbReference>
<keyword evidence="13" id="KW-0012">Acyltransferase</keyword>
<dbReference type="AlphaFoldDB" id="G9PHP9"/>
<evidence type="ECO:0000256" key="11">
    <source>
        <dbReference type="ARBA" id="ARBA00022984"/>
    </source>
</evidence>
<evidence type="ECO:0000256" key="12">
    <source>
        <dbReference type="ARBA" id="ARBA00023268"/>
    </source>
</evidence>
<evidence type="ECO:0000256" key="10">
    <source>
        <dbReference type="ARBA" id="ARBA00022960"/>
    </source>
</evidence>
<dbReference type="InterPro" id="IPR001451">
    <property type="entry name" value="Hexapep"/>
</dbReference>
<comment type="subcellular location">
    <subcellularLocation>
        <location evidence="2">Cytoplasm</location>
    </subcellularLocation>
</comment>
<comment type="catalytic activity">
    <reaction evidence="16">
        <text>N-acetyl-alpha-D-glucosamine 1-phosphate + UTP + H(+) = UDP-N-acetyl-alpha-D-glucosamine + diphosphate</text>
        <dbReference type="Rhea" id="RHEA:13509"/>
        <dbReference type="ChEBI" id="CHEBI:15378"/>
        <dbReference type="ChEBI" id="CHEBI:33019"/>
        <dbReference type="ChEBI" id="CHEBI:46398"/>
        <dbReference type="ChEBI" id="CHEBI:57705"/>
        <dbReference type="ChEBI" id="CHEBI:57776"/>
        <dbReference type="EC" id="2.7.7.23"/>
    </reaction>
</comment>
<keyword evidence="7" id="KW-0548">Nucleotidyltransferase</keyword>
<dbReference type="GO" id="GO:0019134">
    <property type="term" value="F:glucosamine-1-phosphate N-acetyltransferase activity"/>
    <property type="evidence" value="ECO:0007669"/>
    <property type="project" value="UniProtKB-EC"/>
</dbReference>
<dbReference type="STRING" id="435830.HMPREF0045_01773"/>
<dbReference type="PANTHER" id="PTHR43584:SF3">
    <property type="entry name" value="BIFUNCTIONAL PROTEIN GLMU"/>
    <property type="match status" value="1"/>
</dbReference>
<evidence type="ECO:0000256" key="5">
    <source>
        <dbReference type="ARBA" id="ARBA00022490"/>
    </source>
</evidence>
<dbReference type="Pfam" id="PF00132">
    <property type="entry name" value="Hexapep"/>
    <property type="match status" value="1"/>
</dbReference>
<comment type="similarity">
    <text evidence="4">In the N-terminal section; belongs to the N-acetylglucosamine-1-phosphate uridyltransferase family.</text>
</comment>
<dbReference type="SUPFAM" id="SSF53448">
    <property type="entry name" value="Nucleotide-diphospho-sugar transferases"/>
    <property type="match status" value="1"/>
</dbReference>
<dbReference type="PATRIC" id="fig|435830.3.peg.1706"/>
<keyword evidence="11" id="KW-0573">Peptidoglycan synthesis</keyword>
<comment type="catalytic activity">
    <reaction evidence="15">
        <text>alpha-D-glucosamine 1-phosphate + acetyl-CoA = N-acetyl-alpha-D-glucosamine 1-phosphate + CoA + H(+)</text>
        <dbReference type="Rhea" id="RHEA:13725"/>
        <dbReference type="ChEBI" id="CHEBI:15378"/>
        <dbReference type="ChEBI" id="CHEBI:57287"/>
        <dbReference type="ChEBI" id="CHEBI:57288"/>
        <dbReference type="ChEBI" id="CHEBI:57776"/>
        <dbReference type="ChEBI" id="CHEBI:58516"/>
        <dbReference type="EC" id="2.3.1.157"/>
    </reaction>
</comment>
<dbReference type="GO" id="GO:0005737">
    <property type="term" value="C:cytoplasm"/>
    <property type="evidence" value="ECO:0007669"/>
    <property type="project" value="UniProtKB-SubCell"/>
</dbReference>
<evidence type="ECO:0000256" key="6">
    <source>
        <dbReference type="ARBA" id="ARBA00022679"/>
    </source>
</evidence>
<evidence type="ECO:0000313" key="20">
    <source>
        <dbReference type="Proteomes" id="UP000003822"/>
    </source>
</evidence>
<dbReference type="GO" id="GO:0046872">
    <property type="term" value="F:metal ion binding"/>
    <property type="evidence" value="ECO:0007669"/>
    <property type="project" value="UniProtKB-KW"/>
</dbReference>
<keyword evidence="5" id="KW-0963">Cytoplasm</keyword>
<dbReference type="HOGENOM" id="CLU_029499_15_0_11"/>
<evidence type="ECO:0000256" key="14">
    <source>
        <dbReference type="ARBA" id="ARBA00023316"/>
    </source>
</evidence>
<keyword evidence="20" id="KW-1185">Reference proteome</keyword>
<dbReference type="SUPFAM" id="SSF51161">
    <property type="entry name" value="Trimeric LpxA-like enzymes"/>
    <property type="match status" value="1"/>
</dbReference>
<dbReference type="eggNOG" id="COG1207">
    <property type="taxonomic scope" value="Bacteria"/>
</dbReference>
<dbReference type="CDD" id="cd02540">
    <property type="entry name" value="GT2_GlmU_N_bac"/>
    <property type="match status" value="1"/>
</dbReference>
<gene>
    <name evidence="19" type="ORF">HMPREF0045_01773</name>
</gene>
<evidence type="ECO:0000256" key="4">
    <source>
        <dbReference type="ARBA" id="ARBA00007947"/>
    </source>
</evidence>
<comment type="cofactor">
    <cofactor evidence="1">
        <name>Mg(2+)</name>
        <dbReference type="ChEBI" id="CHEBI:18420"/>
    </cofactor>
</comment>
<evidence type="ECO:0000256" key="17">
    <source>
        <dbReference type="ARBA" id="ARBA00049628"/>
    </source>
</evidence>
<keyword evidence="10" id="KW-0133">Cell shape</keyword>
<dbReference type="InterPro" id="IPR050065">
    <property type="entry name" value="GlmU-like"/>
</dbReference>
<evidence type="ECO:0000313" key="19">
    <source>
        <dbReference type="EMBL" id="EHM87188.1"/>
    </source>
</evidence>
<keyword evidence="14" id="KW-0961">Cell wall biogenesis/degradation</keyword>
<organism evidence="19 20">
    <name type="scientific">Actinomyces graevenitzii C83</name>
    <dbReference type="NCBI Taxonomy" id="435830"/>
    <lineage>
        <taxon>Bacteria</taxon>
        <taxon>Bacillati</taxon>
        <taxon>Actinomycetota</taxon>
        <taxon>Actinomycetes</taxon>
        <taxon>Actinomycetales</taxon>
        <taxon>Actinomycetaceae</taxon>
        <taxon>Actinomyces</taxon>
    </lineage>
</organism>
<comment type="similarity">
    <text evidence="3">In the C-terminal section; belongs to the transferase hexapeptide repeat family.</text>
</comment>
<keyword evidence="6" id="KW-0808">Transferase</keyword>
<dbReference type="InterPro" id="IPR011004">
    <property type="entry name" value="Trimer_LpxA-like_sf"/>
</dbReference>
<sequence>MATSPAAVIIMAAGKGTRMRSATPKVLHQIGGRSLLNHAVVAARGLQPQYLVAVVRHQRDDVVAHLERVAPDVVIADQDEIPGTGRAVACGLAALPADLTGPVVVTSGDVPLLDTATLEALLEQHVSRGDAVTILTTELADPSGYGRVVRTEEGAVAGIVEHRDASESQLLIKEINAGVYVFDAAHLREALGGLGTDNDQGEVYLTDVVAAAYQAGKSTSALVVTDTWLVEGCNDRVQLAQLGAELNRRILEHWMRTGVTIVDPSSTWVDVDAKIGQDAYLEPGVIVHGATVIGDEAYVGAHSVLDNVEVPDGAVVAPLSLLEA</sequence>
<dbReference type="EMBL" id="ACRN01000016">
    <property type="protein sequence ID" value="EHM87188.1"/>
    <property type="molecule type" value="Genomic_DNA"/>
</dbReference>
<dbReference type="GO" id="GO:0071555">
    <property type="term" value="P:cell wall organization"/>
    <property type="evidence" value="ECO:0007669"/>
    <property type="project" value="UniProtKB-KW"/>
</dbReference>
<reference evidence="19 20" key="1">
    <citation type="submission" date="2011-10" db="EMBL/GenBank/DDBJ databases">
        <title>The Genome Sequence of Actinomyces graevenitzii C83.</title>
        <authorList>
            <consortium name="The Broad Institute Genome Sequencing Platform"/>
            <consortium name="The Broad Institute Genome Sequencing Center for Infectious Disease"/>
            <person name="Earl A."/>
            <person name="Ward D."/>
            <person name="Feldgarden M."/>
            <person name="Gevers D."/>
            <person name="Sibley C.D."/>
            <person name="Field T.R."/>
            <person name="Grinwis M."/>
            <person name="Eshaghurshan C.S."/>
            <person name="Surette M.G."/>
            <person name="Young S.K."/>
            <person name="Zeng Q."/>
            <person name="Gargeya S."/>
            <person name="Fitzgerald M."/>
            <person name="Haas B."/>
            <person name="Abouelleil A."/>
            <person name="Alvarado L."/>
            <person name="Arachchi H.M."/>
            <person name="Berlin A."/>
            <person name="Brown A."/>
            <person name="Chapman S.B."/>
            <person name="Chen Z."/>
            <person name="Dunbar C."/>
            <person name="Freedman E."/>
            <person name="Gearin G."/>
            <person name="Goldberg J."/>
            <person name="Griggs A."/>
            <person name="Gujja S."/>
            <person name="Heiman D."/>
            <person name="Howarth C."/>
            <person name="Larson L."/>
            <person name="Lui A."/>
            <person name="MacDonald P.J.P."/>
            <person name="Montmayeur A."/>
            <person name="Murphy C."/>
            <person name="Neiman D."/>
            <person name="Pearson M."/>
            <person name="Priest M."/>
            <person name="Roberts A."/>
            <person name="Saif S."/>
            <person name="Shea T."/>
            <person name="Shenoy N."/>
            <person name="Sisk P."/>
            <person name="Stolte C."/>
            <person name="Sykes S."/>
            <person name="Wortman J."/>
            <person name="Nusbaum C."/>
            <person name="Birren B."/>
        </authorList>
    </citation>
    <scope>NUCLEOTIDE SEQUENCE [LARGE SCALE GENOMIC DNA]</scope>
    <source>
        <strain evidence="19 20">C83</strain>
    </source>
</reference>
<dbReference type="InterPro" id="IPR025877">
    <property type="entry name" value="MobA-like_NTP_Trfase"/>
</dbReference>
<dbReference type="GO" id="GO:0003977">
    <property type="term" value="F:UDP-N-acetylglucosamine diphosphorylase activity"/>
    <property type="evidence" value="ECO:0007669"/>
    <property type="project" value="UniProtKB-EC"/>
</dbReference>
<evidence type="ECO:0000256" key="7">
    <source>
        <dbReference type="ARBA" id="ARBA00022695"/>
    </source>
</evidence>
<evidence type="ECO:0000256" key="8">
    <source>
        <dbReference type="ARBA" id="ARBA00022723"/>
    </source>
</evidence>
<comment type="function">
    <text evidence="17">Catalyzes the last two sequential reactions in the de novo biosynthetic pathway for UDP-N-acetylglucosamine (UDP-GlcNAc). The C-terminal domain catalyzes the transfer of acetyl group from acetyl coenzyme A to glucosamine-1-phosphate (GlcN-1-P) to produce N-acetylglucosamine-1-phosphate (GlcNAc-1-P), which is converted into UDP-GlcNAc by the transfer of uridine 5-monophosphate (from uridine 5-triphosphate), a reaction catalyzed by the N-terminal domain.</text>
</comment>
<keyword evidence="9" id="KW-0460">Magnesium</keyword>
<evidence type="ECO:0000256" key="9">
    <source>
        <dbReference type="ARBA" id="ARBA00022842"/>
    </source>
</evidence>
<proteinExistence type="inferred from homology"/>
<evidence type="ECO:0000256" key="13">
    <source>
        <dbReference type="ARBA" id="ARBA00023315"/>
    </source>
</evidence>
<comment type="caution">
    <text evidence="19">The sequence shown here is derived from an EMBL/GenBank/DDBJ whole genome shotgun (WGS) entry which is preliminary data.</text>
</comment>
<feature type="domain" description="MobA-like NTP transferase" evidence="18">
    <location>
        <begin position="8"/>
        <end position="138"/>
    </location>
</feature>
<protein>
    <recommendedName>
        <fullName evidence="18">MobA-like NTP transferase domain-containing protein</fullName>
    </recommendedName>
</protein>
<keyword evidence="8" id="KW-0479">Metal-binding</keyword>
<dbReference type="Proteomes" id="UP000003822">
    <property type="component" value="Unassembled WGS sequence"/>
</dbReference>
<name>G9PHP9_9ACTO</name>
<dbReference type="Gene3D" id="3.90.550.10">
    <property type="entry name" value="Spore Coat Polysaccharide Biosynthesis Protein SpsA, Chain A"/>
    <property type="match status" value="1"/>
</dbReference>
<evidence type="ECO:0000256" key="1">
    <source>
        <dbReference type="ARBA" id="ARBA00001946"/>
    </source>
</evidence>
<dbReference type="GO" id="GO:0009252">
    <property type="term" value="P:peptidoglycan biosynthetic process"/>
    <property type="evidence" value="ECO:0007669"/>
    <property type="project" value="UniProtKB-KW"/>
</dbReference>
<evidence type="ECO:0000256" key="2">
    <source>
        <dbReference type="ARBA" id="ARBA00004496"/>
    </source>
</evidence>
<accession>G9PHP9</accession>
<keyword evidence="12" id="KW-0511">Multifunctional enzyme</keyword>
<dbReference type="InterPro" id="IPR029044">
    <property type="entry name" value="Nucleotide-diphossugar_trans"/>
</dbReference>
<evidence type="ECO:0000256" key="15">
    <source>
        <dbReference type="ARBA" id="ARBA00048247"/>
    </source>
</evidence>
<evidence type="ECO:0000256" key="3">
    <source>
        <dbReference type="ARBA" id="ARBA00007707"/>
    </source>
</evidence>
<dbReference type="PANTHER" id="PTHR43584">
    <property type="entry name" value="NUCLEOTIDYL TRANSFERASE"/>
    <property type="match status" value="1"/>
</dbReference>
<dbReference type="Gene3D" id="2.160.10.10">
    <property type="entry name" value="Hexapeptide repeat proteins"/>
    <property type="match status" value="1"/>
</dbReference>
<evidence type="ECO:0000256" key="16">
    <source>
        <dbReference type="ARBA" id="ARBA00048493"/>
    </source>
</evidence>